<keyword evidence="1" id="KW-0472">Membrane</keyword>
<keyword evidence="1" id="KW-0812">Transmembrane</keyword>
<keyword evidence="1" id="KW-1133">Transmembrane helix</keyword>
<reference evidence="2 3" key="1">
    <citation type="submission" date="2019-02" db="EMBL/GenBank/DDBJ databases">
        <title>Deep-cultivation of Planctomycetes and their phenomic and genomic characterization uncovers novel biology.</title>
        <authorList>
            <person name="Wiegand S."/>
            <person name="Jogler M."/>
            <person name="Boedeker C."/>
            <person name="Pinto D."/>
            <person name="Vollmers J."/>
            <person name="Rivas-Marin E."/>
            <person name="Kohn T."/>
            <person name="Peeters S.H."/>
            <person name="Heuer A."/>
            <person name="Rast P."/>
            <person name="Oberbeckmann S."/>
            <person name="Bunk B."/>
            <person name="Jeske O."/>
            <person name="Meyerdierks A."/>
            <person name="Storesund J.E."/>
            <person name="Kallscheuer N."/>
            <person name="Luecker S."/>
            <person name="Lage O.M."/>
            <person name="Pohl T."/>
            <person name="Merkel B.J."/>
            <person name="Hornburger P."/>
            <person name="Mueller R.-W."/>
            <person name="Bruemmer F."/>
            <person name="Labrenz M."/>
            <person name="Spormann A.M."/>
            <person name="Op Den Camp H."/>
            <person name="Overmann J."/>
            <person name="Amann R."/>
            <person name="Jetten M.S.M."/>
            <person name="Mascher T."/>
            <person name="Medema M.H."/>
            <person name="Devos D.P."/>
            <person name="Kaster A.-K."/>
            <person name="Ovreas L."/>
            <person name="Rohde M."/>
            <person name="Galperin M.Y."/>
            <person name="Jogler C."/>
        </authorList>
    </citation>
    <scope>NUCLEOTIDE SEQUENCE [LARGE SCALE GENOMIC DNA]</scope>
    <source>
        <strain evidence="2 3">CA54</strain>
    </source>
</reference>
<evidence type="ECO:0000313" key="2">
    <source>
        <dbReference type="EMBL" id="TWU09331.1"/>
    </source>
</evidence>
<comment type="caution">
    <text evidence="2">The sequence shown here is derived from an EMBL/GenBank/DDBJ whole genome shotgun (WGS) entry which is preliminary data.</text>
</comment>
<protein>
    <submittedName>
        <fullName evidence="2">Uncharacterized protein</fullName>
    </submittedName>
</protein>
<dbReference type="AlphaFoldDB" id="A0A5C6BCU9"/>
<proteinExistence type="predicted"/>
<dbReference type="Proteomes" id="UP000320735">
    <property type="component" value="Unassembled WGS sequence"/>
</dbReference>
<gene>
    <name evidence="2" type="ORF">CA54_45720</name>
</gene>
<evidence type="ECO:0000313" key="3">
    <source>
        <dbReference type="Proteomes" id="UP000320735"/>
    </source>
</evidence>
<accession>A0A5C6BCU9</accession>
<name>A0A5C6BCU9_9PLAN</name>
<organism evidence="2 3">
    <name type="scientific">Symmachiella macrocystis</name>
    <dbReference type="NCBI Taxonomy" id="2527985"/>
    <lineage>
        <taxon>Bacteria</taxon>
        <taxon>Pseudomonadati</taxon>
        <taxon>Planctomycetota</taxon>
        <taxon>Planctomycetia</taxon>
        <taxon>Planctomycetales</taxon>
        <taxon>Planctomycetaceae</taxon>
        <taxon>Symmachiella</taxon>
    </lineage>
</organism>
<sequence>MSNSRSRKKSGSSKSRSPVEMAIIWGGILILVGLAFYEFKARSTYNSNYQAVMDAFQAAEESGESLTDEDVAKLVTGHSIHEKNDKIGANKLLAERMDRYEFKGLIQNREIYVYYGSHGEDGLVDDVFYIGEQPAPEGGAPAN</sequence>
<dbReference type="OrthoDB" id="9907105at2"/>
<dbReference type="RefSeq" id="WP_146373041.1">
    <property type="nucleotide sequence ID" value="NZ_SJPP01000002.1"/>
</dbReference>
<keyword evidence="3" id="KW-1185">Reference proteome</keyword>
<feature type="transmembrane region" description="Helical" evidence="1">
    <location>
        <begin position="21"/>
        <end position="39"/>
    </location>
</feature>
<dbReference type="EMBL" id="SJPP01000002">
    <property type="protein sequence ID" value="TWU09331.1"/>
    <property type="molecule type" value="Genomic_DNA"/>
</dbReference>
<evidence type="ECO:0000256" key="1">
    <source>
        <dbReference type="SAM" id="Phobius"/>
    </source>
</evidence>